<dbReference type="PIRSF" id="PIRSF000112">
    <property type="entry name" value="Glycerol_dehydrogenase"/>
    <property type="match status" value="1"/>
</dbReference>
<dbReference type="Gene3D" id="3.40.50.1970">
    <property type="match status" value="1"/>
</dbReference>
<dbReference type="PANTHER" id="PTHR43616:SF3">
    <property type="entry name" value="HYDROXYCARBOXYLATE DEHYDROGENASE A"/>
    <property type="match status" value="1"/>
</dbReference>
<evidence type="ECO:0000313" key="6">
    <source>
        <dbReference type="EMBL" id="TDQ57014.1"/>
    </source>
</evidence>
<feature type="binding site" evidence="3">
    <location>
        <position position="252"/>
    </location>
    <ligand>
        <name>glycerol</name>
        <dbReference type="ChEBI" id="CHEBI:17754"/>
    </ligand>
</feature>
<dbReference type="InterPro" id="IPR016205">
    <property type="entry name" value="Glycerol_DH"/>
</dbReference>
<keyword evidence="3" id="KW-0862">Zinc</keyword>
<evidence type="ECO:0000256" key="1">
    <source>
        <dbReference type="ARBA" id="ARBA00022723"/>
    </source>
</evidence>
<dbReference type="Proteomes" id="UP000295657">
    <property type="component" value="Unassembled WGS sequence"/>
</dbReference>
<dbReference type="Gene3D" id="1.20.1090.10">
    <property type="entry name" value="Dehydroquinate synthase-like - alpha domain"/>
    <property type="match status" value="1"/>
</dbReference>
<keyword evidence="1 3" id="KW-0479">Metal-binding</keyword>
<proteinExistence type="predicted"/>
<organism evidence="6 7">
    <name type="scientific">Mesocricetibacter intestinalis</name>
    <dbReference type="NCBI Taxonomy" id="1521930"/>
    <lineage>
        <taxon>Bacteria</taxon>
        <taxon>Pseudomonadati</taxon>
        <taxon>Pseudomonadota</taxon>
        <taxon>Gammaproteobacteria</taxon>
        <taxon>Pasteurellales</taxon>
        <taxon>Pasteurellaceae</taxon>
        <taxon>Mesocricetibacter</taxon>
    </lineage>
</organism>
<protein>
    <submittedName>
        <fullName evidence="6">Putative oxidoreductase</fullName>
    </submittedName>
</protein>
<gene>
    <name evidence="6" type="ORF">EDC45_1681</name>
</gene>
<accession>A0A4R6VAU5</accession>
<evidence type="ECO:0000256" key="3">
    <source>
        <dbReference type="PIRSR" id="PIRSR000112-1"/>
    </source>
</evidence>
<reference evidence="6 7" key="1">
    <citation type="submission" date="2019-03" db="EMBL/GenBank/DDBJ databases">
        <title>Genomic Encyclopedia of Type Strains, Phase IV (KMG-IV): sequencing the most valuable type-strain genomes for metagenomic binning, comparative biology and taxonomic classification.</title>
        <authorList>
            <person name="Goeker M."/>
        </authorList>
    </citation>
    <scope>NUCLEOTIDE SEQUENCE [LARGE SCALE GENOMIC DNA]</scope>
    <source>
        <strain evidence="6 7">DSM 28403</strain>
    </source>
</reference>
<evidence type="ECO:0000256" key="2">
    <source>
        <dbReference type="ARBA" id="ARBA00023002"/>
    </source>
</evidence>
<feature type="binding site" evidence="4">
    <location>
        <position position="121"/>
    </location>
    <ligand>
        <name>NAD(+)</name>
        <dbReference type="ChEBI" id="CHEBI:57540"/>
    </ligand>
</feature>
<dbReference type="Pfam" id="PF00465">
    <property type="entry name" value="Fe-ADH"/>
    <property type="match status" value="1"/>
</dbReference>
<feature type="binding site" evidence="3">
    <location>
        <position position="167"/>
    </location>
    <ligand>
        <name>glycerol</name>
        <dbReference type="ChEBI" id="CHEBI:17754"/>
    </ligand>
</feature>
<dbReference type="InterPro" id="IPR001670">
    <property type="entry name" value="ADH_Fe/GldA"/>
</dbReference>
<feature type="domain" description="Alcohol dehydrogenase iron-type/glycerol dehydrogenase GldA" evidence="5">
    <location>
        <begin position="11"/>
        <end position="149"/>
    </location>
</feature>
<dbReference type="AlphaFoldDB" id="A0A4R6VAU5"/>
<evidence type="ECO:0000259" key="5">
    <source>
        <dbReference type="Pfam" id="PF00465"/>
    </source>
</evidence>
<dbReference type="EMBL" id="SNYQ01000007">
    <property type="protein sequence ID" value="TDQ57014.1"/>
    <property type="molecule type" value="Genomic_DNA"/>
</dbReference>
<dbReference type="GO" id="GO:0046872">
    <property type="term" value="F:metal ion binding"/>
    <property type="evidence" value="ECO:0007669"/>
    <property type="project" value="UniProtKB-KW"/>
</dbReference>
<comment type="cofactor">
    <cofactor evidence="3">
        <name>Zn(2+)</name>
        <dbReference type="ChEBI" id="CHEBI:29105"/>
    </cofactor>
    <text evidence="3">Binds 1 zinc ion per subunit.</text>
</comment>
<evidence type="ECO:0000256" key="4">
    <source>
        <dbReference type="PIRSR" id="PIRSR000112-3"/>
    </source>
</evidence>
<feature type="binding site" evidence="4">
    <location>
        <position position="127"/>
    </location>
    <ligand>
        <name>NAD(+)</name>
        <dbReference type="ChEBI" id="CHEBI:57540"/>
    </ligand>
</feature>
<keyword evidence="7" id="KW-1185">Reference proteome</keyword>
<keyword evidence="2" id="KW-0560">Oxidoreductase</keyword>
<dbReference type="PANTHER" id="PTHR43616">
    <property type="entry name" value="GLYCEROL DEHYDROGENASE"/>
    <property type="match status" value="1"/>
</dbReference>
<feature type="binding site" evidence="4">
    <location>
        <begin position="90"/>
        <end position="94"/>
    </location>
    <ligand>
        <name>NAD(+)</name>
        <dbReference type="ChEBI" id="CHEBI:57540"/>
    </ligand>
</feature>
<feature type="binding site" evidence="4">
    <location>
        <position position="123"/>
    </location>
    <ligand>
        <name>NAD(+)</name>
        <dbReference type="ChEBI" id="CHEBI:57540"/>
    </ligand>
</feature>
<dbReference type="CDD" id="cd08172">
    <property type="entry name" value="GlyDH-like"/>
    <property type="match status" value="1"/>
</dbReference>
<comment type="caution">
    <text evidence="6">The sequence shown here is derived from an EMBL/GenBank/DDBJ whole genome shotgun (WGS) entry which is preliminary data.</text>
</comment>
<sequence length="356" mass="39048">MNLRDIPRPGPGQFICVPGCLHLLEEKLKRFRLPVIISGQKSYRAFVRHYPGKVPYPLLRYDGSCSHENIRAIAERIPAPCDCILAIGGGKVLDTAKAVAAQLNIDYVTIPTQLGTCAAYTPLSVIYYPDHRIKGGEHYERAAYLCLADLNLLVHSPKEYLLGGIGDSLAKWYEADAAIRQMQTPPTALTAAGLEIAAQIRNLLLEYSGQAIAAIEAQRLNQGFEYCAQAILGLGGMVGGLSGRTARVAGAHAIHDAMSQLAETHVYQHGVKVAYGILVQLAAEENYAEIERLLPYFARHGFPRRLADLSVNFEKEQKMALIAAIAASEKQSFRLALPRCSPELILKAIKYLEQLD</sequence>
<name>A0A4R6VAU5_9PAST</name>
<keyword evidence="4" id="KW-0520">NAD</keyword>
<dbReference type="SUPFAM" id="SSF56796">
    <property type="entry name" value="Dehydroquinate synthase-like"/>
    <property type="match status" value="1"/>
</dbReference>
<dbReference type="GO" id="GO:0016614">
    <property type="term" value="F:oxidoreductase activity, acting on CH-OH group of donors"/>
    <property type="evidence" value="ECO:0007669"/>
    <property type="project" value="InterPro"/>
</dbReference>
<feature type="binding site" evidence="3">
    <location>
        <position position="269"/>
    </location>
    <ligand>
        <name>glycerol</name>
        <dbReference type="ChEBI" id="CHEBI:17754"/>
    </ligand>
</feature>
<evidence type="ECO:0000313" key="7">
    <source>
        <dbReference type="Proteomes" id="UP000295657"/>
    </source>
</evidence>